<feature type="signal peptide" evidence="2">
    <location>
        <begin position="1"/>
        <end position="19"/>
    </location>
</feature>
<evidence type="ECO:0000256" key="2">
    <source>
        <dbReference type="SAM" id="SignalP"/>
    </source>
</evidence>
<protein>
    <submittedName>
        <fullName evidence="3">Uncharacterized protein</fullName>
    </submittedName>
</protein>
<sequence>MVDRFAWVIFAVGVIFVHCEEIEECLNNDTFAALQTHSGLHSEPAPEPAGLGPGGNPEPAMPYMSNLEIDDEVLACTDPKWKPNKGGIWTFEQIAEAFMEFGFKKFYEPGSKADAISACVASLTIAAGECQETHHSMGIGCDAKATHDSGVFQLDFLRAPFTPLGDKVNPQIKKDGNMMNLCISGFGAGFVTGAPYTSSSKTGVAYLEKTPIYTCMGAPADVNAYSCPDPLAKPGVIYPNFIGTFCHKGYLQNDEQGKQPCSLTQTTPRCCGIFMGGANDYQLAPFPEYYFMKAQEHLSKMQGKNFKTICEKAESSASSSAVPNTSPVAEKAEEVKIEAKDGAEESSLAVPAEKKGVRAKRQPKKDLVPLFVQERGHGRDGELLRDFILKREHLKEDQRELAVKRWLIREDFFDEFFQEYLEHYAQAGEVESIEDSELEEKAHQLVEACKDIMVSSKGNQKVEDLERVSKSNDADVYALRDTLLQAVKDHKLDPRCDGLAGPRF</sequence>
<dbReference type="EMBL" id="CAXAMM010034335">
    <property type="protein sequence ID" value="CAK9072644.1"/>
    <property type="molecule type" value="Genomic_DNA"/>
</dbReference>
<evidence type="ECO:0000313" key="3">
    <source>
        <dbReference type="EMBL" id="CAK9072644.1"/>
    </source>
</evidence>
<feature type="region of interest" description="Disordered" evidence="1">
    <location>
        <begin position="37"/>
        <end position="57"/>
    </location>
</feature>
<feature type="chain" id="PRO_5046027811" evidence="2">
    <location>
        <begin position="20"/>
        <end position="504"/>
    </location>
</feature>
<reference evidence="3 4" key="1">
    <citation type="submission" date="2024-02" db="EMBL/GenBank/DDBJ databases">
        <authorList>
            <person name="Chen Y."/>
            <person name="Shah S."/>
            <person name="Dougan E. K."/>
            <person name="Thang M."/>
            <person name="Chan C."/>
        </authorList>
    </citation>
    <scope>NUCLEOTIDE SEQUENCE [LARGE SCALE GENOMIC DNA]</scope>
</reference>
<comment type="caution">
    <text evidence="3">The sequence shown here is derived from an EMBL/GenBank/DDBJ whole genome shotgun (WGS) entry which is preliminary data.</text>
</comment>
<dbReference type="Proteomes" id="UP001642464">
    <property type="component" value="Unassembled WGS sequence"/>
</dbReference>
<name>A0ABP0PA47_9DINO</name>
<gene>
    <name evidence="3" type="ORF">SCF082_LOCUS35694</name>
</gene>
<keyword evidence="2" id="KW-0732">Signal</keyword>
<keyword evidence="4" id="KW-1185">Reference proteome</keyword>
<proteinExistence type="predicted"/>
<accession>A0ABP0PA47</accession>
<evidence type="ECO:0000313" key="4">
    <source>
        <dbReference type="Proteomes" id="UP001642464"/>
    </source>
</evidence>
<evidence type="ECO:0000256" key="1">
    <source>
        <dbReference type="SAM" id="MobiDB-lite"/>
    </source>
</evidence>
<organism evidence="3 4">
    <name type="scientific">Durusdinium trenchii</name>
    <dbReference type="NCBI Taxonomy" id="1381693"/>
    <lineage>
        <taxon>Eukaryota</taxon>
        <taxon>Sar</taxon>
        <taxon>Alveolata</taxon>
        <taxon>Dinophyceae</taxon>
        <taxon>Suessiales</taxon>
        <taxon>Symbiodiniaceae</taxon>
        <taxon>Durusdinium</taxon>
    </lineage>
</organism>
<feature type="region of interest" description="Disordered" evidence="1">
    <location>
        <begin position="340"/>
        <end position="361"/>
    </location>
</feature>